<proteinExistence type="predicted"/>
<dbReference type="AlphaFoldDB" id="A0A1M7Z7E7"/>
<evidence type="ECO:0000313" key="3">
    <source>
        <dbReference type="Proteomes" id="UP000184609"/>
    </source>
</evidence>
<evidence type="ECO:0000313" key="2">
    <source>
        <dbReference type="EMBL" id="SHO60774.1"/>
    </source>
</evidence>
<name>A0A1M7Z7E7_9BACT</name>
<gene>
    <name evidence="2" type="ORF">SAMN04488108_1018</name>
</gene>
<keyword evidence="1" id="KW-0175">Coiled coil</keyword>
<keyword evidence="3" id="KW-1185">Reference proteome</keyword>
<feature type="coiled-coil region" evidence="1">
    <location>
        <begin position="399"/>
        <end position="426"/>
    </location>
</feature>
<dbReference type="EMBL" id="FRXN01000001">
    <property type="protein sequence ID" value="SHO60774.1"/>
    <property type="molecule type" value="Genomic_DNA"/>
</dbReference>
<reference evidence="3" key="1">
    <citation type="submission" date="2016-12" db="EMBL/GenBank/DDBJ databases">
        <authorList>
            <person name="Varghese N."/>
            <person name="Submissions S."/>
        </authorList>
    </citation>
    <scope>NUCLEOTIDE SEQUENCE [LARGE SCALE GENOMIC DNA]</scope>
    <source>
        <strain evidence="3">DSM 25035</strain>
    </source>
</reference>
<protein>
    <submittedName>
        <fullName evidence="2">Uncharacterized protein</fullName>
    </submittedName>
</protein>
<dbReference type="Proteomes" id="UP000184609">
    <property type="component" value="Unassembled WGS sequence"/>
</dbReference>
<organism evidence="2 3">
    <name type="scientific">Algoriphagus zhangzhouensis</name>
    <dbReference type="NCBI Taxonomy" id="1073327"/>
    <lineage>
        <taxon>Bacteria</taxon>
        <taxon>Pseudomonadati</taxon>
        <taxon>Bacteroidota</taxon>
        <taxon>Cytophagia</taxon>
        <taxon>Cytophagales</taxon>
        <taxon>Cyclobacteriaceae</taxon>
        <taxon>Algoriphagus</taxon>
    </lineage>
</organism>
<dbReference type="STRING" id="1073327.SAMN04488108_1018"/>
<evidence type="ECO:0000256" key="1">
    <source>
        <dbReference type="SAM" id="Coils"/>
    </source>
</evidence>
<accession>A0A1M7Z7E7</accession>
<sequence>MFLLGMINMFIIFQVQSQNERNLGKIHFNGSPDIILSATESNGAFTYVLENESEKSELFTFTLYDNSYENFRTAVKQKLIDVQSVAEPTPEILNRYFFYFQNQTHFQVLEKPGGLAMKMDFNDTLVVYGFKYANLSHVKKKDVANFLASLEYQNFDPANFDENPWDPAVYSNFIFLKGIKAGVNEKELTFKAFEYKLSEIEKFKPHSLRWSELYKEIQYRYYLFTIRGIEEKVETIRKGGKSISEKKLDISILKKEVDGLVLKETMLIDTIAILANSVRALEIEKVLYSKENTSIKIWTLPEGFSLADTIDQKEYIQKFSNILTRANQIDSSVHVNPIPNLDGNLSKSDLESKYGENLRILESAQASLDRFNAIDPKIRELKDIMARMDVILESSQFRINEIRDSLKSENENLKNLEEKIQDSIKVQIEALKKSNKFNFVPTTIQIEINRGYLENIVIEGDAFTYVEPAIASFADGVSFSKTKIKFVNDYPLGISSKLDIEKLGEIKIYSRNGDGQINFEMRLGNLISNIVEILALDRTDYSPKDSAYTIKMKESSSIDFPKPNSKEILQMKVFSDFIGLNEENPNGLIQLEIDKEIPLVTKRIAQPYVWRPFRWAINKYGNIGYFNFFKPKFVLSKVEDNNRYLHPKEFIEYDEAGKPIPPGNLGVTTLDLKLYERFVIGTELNLLLYNIPYGKSTFLINAGMHFGRTDFVSYDTIPEITIKPREYTNTYQPSIEGLWRISGDERYGFEFAYGVNWVISDQQNFTQRSNTFGIDNFKDFKDLDKQYAIQRVTLLAYLNVNQNREGRLFFRYRSNSQWRFFKNNYSQLQIGYTTSLTKRVD</sequence>